<dbReference type="GO" id="GO:0043011">
    <property type="term" value="P:myeloid dendritic cell differentiation"/>
    <property type="evidence" value="ECO:0007669"/>
    <property type="project" value="Ensembl"/>
</dbReference>
<evidence type="ECO:0000256" key="6">
    <source>
        <dbReference type="ARBA" id="ARBA00023163"/>
    </source>
</evidence>
<evidence type="ECO:0000256" key="3">
    <source>
        <dbReference type="ARBA" id="ARBA00023015"/>
    </source>
</evidence>
<dbReference type="PROSITE" id="PS00036">
    <property type="entry name" value="BZIP_BASIC"/>
    <property type="match status" value="1"/>
</dbReference>
<evidence type="ECO:0000256" key="5">
    <source>
        <dbReference type="ARBA" id="ARBA00023159"/>
    </source>
</evidence>
<evidence type="ECO:0000256" key="4">
    <source>
        <dbReference type="ARBA" id="ARBA00023125"/>
    </source>
</evidence>
<dbReference type="PANTHER" id="PTHR23351">
    <property type="entry name" value="FOS TRANSCRIPTION FACTOR-RELATED"/>
    <property type="match status" value="1"/>
</dbReference>
<keyword evidence="7" id="KW-0539">Nucleus</keyword>
<evidence type="ECO:0000256" key="2">
    <source>
        <dbReference type="ARBA" id="ARBA00022491"/>
    </source>
</evidence>
<dbReference type="Pfam" id="PF00170">
    <property type="entry name" value="bZIP_1"/>
    <property type="match status" value="1"/>
</dbReference>
<gene>
    <name evidence="10" type="primary">BATF3</name>
</gene>
<dbReference type="OMA" id="RNHEKIC"/>
<sequence>MSQELPAAGSVLHRSVSAPGNQARPQSPEDDDRKVRRREKNRVAAQRSRKKQTQKADKLHEEYECLEQENTVLRREIGKLTEELKHLSEALKEHEKVCPLLLCPLNFVPLPRPDPVAGCLPR</sequence>
<reference evidence="10" key="3">
    <citation type="submission" date="2025-09" db="UniProtKB">
        <authorList>
            <consortium name="Ensembl"/>
        </authorList>
    </citation>
    <scope>IDENTIFICATION</scope>
</reference>
<dbReference type="Proteomes" id="UP000291000">
    <property type="component" value="Chromosome 16"/>
</dbReference>
<evidence type="ECO:0000313" key="11">
    <source>
        <dbReference type="Proteomes" id="UP000291000"/>
    </source>
</evidence>
<dbReference type="InterPro" id="IPR004827">
    <property type="entry name" value="bZIP"/>
</dbReference>
<dbReference type="OrthoDB" id="295274at2759"/>
<dbReference type="Gene3D" id="1.20.5.170">
    <property type="match status" value="1"/>
</dbReference>
<dbReference type="PRINTS" id="PR00042">
    <property type="entry name" value="LEUZIPPRFOS"/>
</dbReference>
<dbReference type="FunFam" id="1.20.5.170:FF:000043">
    <property type="entry name" value="Basic leucine zipper transcriptional factor ATF-like"/>
    <property type="match status" value="1"/>
</dbReference>
<dbReference type="GO" id="GO:0005730">
    <property type="term" value="C:nucleolus"/>
    <property type="evidence" value="ECO:0007669"/>
    <property type="project" value="Ensembl"/>
</dbReference>
<keyword evidence="6" id="KW-0804">Transcription</keyword>
<dbReference type="SUPFAM" id="SSF57959">
    <property type="entry name" value="Leucine zipper domain"/>
    <property type="match status" value="1"/>
</dbReference>
<dbReference type="RefSeq" id="XP_017916235.1">
    <property type="nucleotide sequence ID" value="XM_018060746.1"/>
</dbReference>
<keyword evidence="5" id="KW-0010">Activator</keyword>
<dbReference type="InterPro" id="IPR046347">
    <property type="entry name" value="bZIP_sf"/>
</dbReference>
<dbReference type="GO" id="GO:0090575">
    <property type="term" value="C:RNA polymerase II transcription regulator complex"/>
    <property type="evidence" value="ECO:0007669"/>
    <property type="project" value="Ensembl"/>
</dbReference>
<feature type="region of interest" description="Disordered" evidence="8">
    <location>
        <begin position="1"/>
        <end position="59"/>
    </location>
</feature>
<dbReference type="GO" id="GO:0001227">
    <property type="term" value="F:DNA-binding transcription repressor activity, RNA polymerase II-specific"/>
    <property type="evidence" value="ECO:0007669"/>
    <property type="project" value="Ensembl"/>
</dbReference>
<keyword evidence="3" id="KW-0805">Transcription regulation</keyword>
<evidence type="ECO:0000256" key="7">
    <source>
        <dbReference type="ARBA" id="ARBA00023242"/>
    </source>
</evidence>
<dbReference type="PROSITE" id="PS50217">
    <property type="entry name" value="BZIP"/>
    <property type="match status" value="1"/>
</dbReference>
<proteinExistence type="inferred from homology"/>
<dbReference type="AlphaFoldDB" id="A0A452F9C5"/>
<evidence type="ECO:0000256" key="1">
    <source>
        <dbReference type="ARBA" id="ARBA00007163"/>
    </source>
</evidence>
<dbReference type="CDD" id="cd14701">
    <property type="entry name" value="bZIP_BATF"/>
    <property type="match status" value="1"/>
</dbReference>
<dbReference type="Ensembl" id="ENSCHIT00000028708.1">
    <property type="protein sequence ID" value="ENSCHIP00000020869.1"/>
    <property type="gene ID" value="ENSCHIG00000019379.1"/>
</dbReference>
<dbReference type="PANTHER" id="PTHR23351:SF13">
    <property type="entry name" value="BASIC LEUCINE ZIPPER TRANSCRIPTIONAL FACTOR ATF-LIKE 3"/>
    <property type="match status" value="1"/>
</dbReference>
<dbReference type="CTD" id="55509"/>
<dbReference type="GeneID" id="102183444"/>
<dbReference type="SMART" id="SM00338">
    <property type="entry name" value="BRLZ"/>
    <property type="match status" value="1"/>
</dbReference>
<dbReference type="InterPro" id="IPR000837">
    <property type="entry name" value="AP-1"/>
</dbReference>
<evidence type="ECO:0000313" key="10">
    <source>
        <dbReference type="Ensembl" id="ENSCHIP00000020869.1"/>
    </source>
</evidence>
<keyword evidence="4" id="KW-0238">DNA-binding</keyword>
<protein>
    <submittedName>
        <fullName evidence="10">Basic leucine zipper ATF-like transcription factor 3</fullName>
    </submittedName>
</protein>
<dbReference type="KEGG" id="chx:102183444"/>
<dbReference type="GeneTree" id="ENSGT00940000161120"/>
<evidence type="ECO:0000256" key="8">
    <source>
        <dbReference type="SAM" id="MobiDB-lite"/>
    </source>
</evidence>
<dbReference type="GO" id="GO:0000978">
    <property type="term" value="F:RNA polymerase II cis-regulatory region sequence-specific DNA binding"/>
    <property type="evidence" value="ECO:0007669"/>
    <property type="project" value="Ensembl"/>
</dbReference>
<dbReference type="EMBL" id="LWLT01000016">
    <property type="status" value="NOT_ANNOTATED_CDS"/>
    <property type="molecule type" value="Genomic_DNA"/>
</dbReference>
<keyword evidence="2" id="KW-0678">Repressor</keyword>
<dbReference type="GO" id="GO:0005829">
    <property type="term" value="C:cytosol"/>
    <property type="evidence" value="ECO:0007669"/>
    <property type="project" value="Ensembl"/>
</dbReference>
<comment type="similarity">
    <text evidence="1">Belongs to the bZIP family.</text>
</comment>
<organism evidence="10 11">
    <name type="scientific">Capra hircus</name>
    <name type="common">Goat</name>
    <dbReference type="NCBI Taxonomy" id="9925"/>
    <lineage>
        <taxon>Eukaryota</taxon>
        <taxon>Metazoa</taxon>
        <taxon>Chordata</taxon>
        <taxon>Craniata</taxon>
        <taxon>Vertebrata</taxon>
        <taxon>Euteleostomi</taxon>
        <taxon>Mammalia</taxon>
        <taxon>Eutheria</taxon>
        <taxon>Laurasiatheria</taxon>
        <taxon>Artiodactyla</taxon>
        <taxon>Ruminantia</taxon>
        <taxon>Pecora</taxon>
        <taxon>Bovidae</taxon>
        <taxon>Caprinae</taxon>
        <taxon>Capra</taxon>
    </lineage>
</organism>
<dbReference type="STRING" id="9925.ENSCHIP00000020869"/>
<dbReference type="Bgee" id="ENSCHIG00000019379">
    <property type="expression patterns" value="Expressed in thymus and 9 other cell types or tissues"/>
</dbReference>
<reference evidence="10 11" key="1">
    <citation type="submission" date="2016-04" db="EMBL/GenBank/DDBJ databases">
        <title>Polished mammalian reference genomes with single-molecule sequencing and chromosome conformation capture applied to the Capra hircus genome.</title>
        <authorList>
            <person name="Bickhart D.M."/>
            <person name="Koren S."/>
            <person name="Rosen B."/>
            <person name="Hastie A."/>
            <person name="Liachko I."/>
            <person name="Sullivan S.T."/>
            <person name="Burton J."/>
            <person name="Sayre B.L."/>
            <person name="Huson H.J."/>
            <person name="Lee J."/>
            <person name="Lam E."/>
            <person name="Kelley C.M."/>
            <person name="Hutchison J.L."/>
            <person name="Zhou Y."/>
            <person name="Sun J."/>
            <person name="Crisa A."/>
            <person name="Schwartz J.C."/>
            <person name="Hammond J.A."/>
            <person name="Schroeder S.G."/>
            <person name="Liu G.E."/>
            <person name="Dunham M."/>
            <person name="Shendure J."/>
            <person name="Sonstegard T.S."/>
            <person name="Phillippy A.M."/>
            <person name="Van Tassell C.P."/>
            <person name="Smith T.P."/>
        </authorList>
    </citation>
    <scope>NUCLEOTIDE SEQUENCE [LARGE SCALE GENOMIC DNA]</scope>
</reference>
<accession>A0A452F9C5</accession>
<dbReference type="GO" id="GO:0009615">
    <property type="term" value="P:response to virus"/>
    <property type="evidence" value="ECO:0007669"/>
    <property type="project" value="Ensembl"/>
</dbReference>
<dbReference type="GO" id="GO:0005654">
    <property type="term" value="C:nucleoplasm"/>
    <property type="evidence" value="ECO:0007669"/>
    <property type="project" value="Ensembl"/>
</dbReference>
<feature type="domain" description="BZIP" evidence="9">
    <location>
        <begin position="31"/>
        <end position="94"/>
    </location>
</feature>
<keyword evidence="11" id="KW-1185">Reference proteome</keyword>
<name>A0A452F9C5_CAPHI</name>
<reference evidence="10" key="2">
    <citation type="submission" date="2025-08" db="UniProtKB">
        <authorList>
            <consortium name="Ensembl"/>
        </authorList>
    </citation>
    <scope>IDENTIFICATION</scope>
</reference>
<evidence type="ECO:0000259" key="9">
    <source>
        <dbReference type="PROSITE" id="PS50217"/>
    </source>
</evidence>